<evidence type="ECO:0000313" key="1">
    <source>
        <dbReference type="EMBL" id="KAK9125869.1"/>
    </source>
</evidence>
<evidence type="ECO:0000313" key="2">
    <source>
        <dbReference type="Proteomes" id="UP001419268"/>
    </source>
</evidence>
<name>A0AAP0J1S4_9MAGN</name>
<organism evidence="1 2">
    <name type="scientific">Stephania cephalantha</name>
    <dbReference type="NCBI Taxonomy" id="152367"/>
    <lineage>
        <taxon>Eukaryota</taxon>
        <taxon>Viridiplantae</taxon>
        <taxon>Streptophyta</taxon>
        <taxon>Embryophyta</taxon>
        <taxon>Tracheophyta</taxon>
        <taxon>Spermatophyta</taxon>
        <taxon>Magnoliopsida</taxon>
        <taxon>Ranunculales</taxon>
        <taxon>Menispermaceae</taxon>
        <taxon>Menispermoideae</taxon>
        <taxon>Cissampelideae</taxon>
        <taxon>Stephania</taxon>
    </lineage>
</organism>
<accession>A0AAP0J1S4</accession>
<sequence>MTWYHSVTRRFVGHDGALRDYSRNLVHRLRRVLSRMGTSKVLLRLMKGFKF</sequence>
<dbReference type="AlphaFoldDB" id="A0AAP0J1S4"/>
<comment type="caution">
    <text evidence="1">The sequence shown here is derived from an EMBL/GenBank/DDBJ whole genome shotgun (WGS) entry which is preliminary data.</text>
</comment>
<dbReference type="Proteomes" id="UP001419268">
    <property type="component" value="Unassembled WGS sequence"/>
</dbReference>
<protein>
    <submittedName>
        <fullName evidence="1">Uncharacterized protein</fullName>
    </submittedName>
</protein>
<proteinExistence type="predicted"/>
<keyword evidence="2" id="KW-1185">Reference proteome</keyword>
<dbReference type="EMBL" id="JBBNAG010000006">
    <property type="protein sequence ID" value="KAK9125869.1"/>
    <property type="molecule type" value="Genomic_DNA"/>
</dbReference>
<reference evidence="1 2" key="1">
    <citation type="submission" date="2024-01" db="EMBL/GenBank/DDBJ databases">
        <title>Genome assemblies of Stephania.</title>
        <authorList>
            <person name="Yang L."/>
        </authorList>
    </citation>
    <scope>NUCLEOTIDE SEQUENCE [LARGE SCALE GENOMIC DNA]</scope>
    <source>
        <strain evidence="1">JXDWG</strain>
        <tissue evidence="1">Leaf</tissue>
    </source>
</reference>
<gene>
    <name evidence="1" type="ORF">Scep_014715</name>
</gene>